<dbReference type="AlphaFoldDB" id="A0A4Q0R0U0"/>
<dbReference type="EMBL" id="RKMK01000001">
    <property type="protein sequence ID" value="RXH03309.1"/>
    <property type="molecule type" value="Genomic_DNA"/>
</dbReference>
<comment type="caution">
    <text evidence="2">The sequence shown here is derived from an EMBL/GenBank/DDBJ whole genome shotgun (WGS) entry which is preliminary data.</text>
</comment>
<feature type="signal peptide" evidence="1">
    <location>
        <begin position="1"/>
        <end position="22"/>
    </location>
</feature>
<dbReference type="RefSeq" id="WP_128955412.1">
    <property type="nucleotide sequence ID" value="NZ_RKMK01000001.1"/>
</dbReference>
<evidence type="ECO:0000313" key="2">
    <source>
        <dbReference type="EMBL" id="RXH03309.1"/>
    </source>
</evidence>
<gene>
    <name evidence="2" type="ORF">EAS61_02210</name>
</gene>
<name>A0A4Q0R0U0_9BRAD</name>
<feature type="chain" id="PRO_5020490654" evidence="1">
    <location>
        <begin position="23"/>
        <end position="67"/>
    </location>
</feature>
<organism evidence="2 3">
    <name type="scientific">Bradyrhizobium zhanjiangense</name>
    <dbReference type="NCBI Taxonomy" id="1325107"/>
    <lineage>
        <taxon>Bacteria</taxon>
        <taxon>Pseudomonadati</taxon>
        <taxon>Pseudomonadota</taxon>
        <taxon>Alphaproteobacteria</taxon>
        <taxon>Hyphomicrobiales</taxon>
        <taxon>Nitrobacteraceae</taxon>
        <taxon>Bradyrhizobium</taxon>
    </lineage>
</organism>
<accession>A0A4Q0R0U0</accession>
<evidence type="ECO:0000256" key="1">
    <source>
        <dbReference type="SAM" id="SignalP"/>
    </source>
</evidence>
<sequence length="67" mass="7231">MTIFATTLLLAGSLALSSPAHVGRTDVELNPMLRNAAVDHDLAKVKQQFERELHSDAADRSAASSQR</sequence>
<evidence type="ECO:0000313" key="3">
    <source>
        <dbReference type="Proteomes" id="UP000290174"/>
    </source>
</evidence>
<reference evidence="2 3" key="1">
    <citation type="submission" date="2018-11" db="EMBL/GenBank/DDBJ databases">
        <title>Bradyrhizobium sp. nov., isolated from effective nodules of peanut in China.</title>
        <authorList>
            <person name="Li Y."/>
        </authorList>
    </citation>
    <scope>NUCLEOTIDE SEQUENCE [LARGE SCALE GENOMIC DNA]</scope>
    <source>
        <strain evidence="2 3">CCBAU 51770</strain>
    </source>
</reference>
<keyword evidence="1" id="KW-0732">Signal</keyword>
<proteinExistence type="predicted"/>
<protein>
    <submittedName>
        <fullName evidence="2">Uncharacterized protein</fullName>
    </submittedName>
</protein>
<dbReference type="Proteomes" id="UP000290174">
    <property type="component" value="Unassembled WGS sequence"/>
</dbReference>